<gene>
    <name evidence="5" type="ORF">UFOPK2683_00222</name>
</gene>
<dbReference type="Gene3D" id="3.30.70.670">
    <property type="entry name" value="Formiminotransferase, C-terminal subdomain"/>
    <property type="match status" value="1"/>
</dbReference>
<dbReference type="Gene3D" id="3.30.990.10">
    <property type="entry name" value="Formiminotransferase, N-terminal subdomain"/>
    <property type="match status" value="1"/>
</dbReference>
<name>A0A6J6QZI3_9ZZZZ</name>
<feature type="domain" description="Formiminotransferase N-terminal subdomain" evidence="4">
    <location>
        <begin position="6"/>
        <end position="168"/>
    </location>
</feature>
<feature type="domain" description="Formiminotransferase C-terminal subdomain" evidence="3">
    <location>
        <begin position="169"/>
        <end position="283"/>
    </location>
</feature>
<dbReference type="InterPro" id="IPR037064">
    <property type="entry name" value="Formiminotransferase_N_sf"/>
</dbReference>
<dbReference type="PANTHER" id="PTHR12234:SF1">
    <property type="entry name" value="FORMIMINOTRANSFERASE N-TERMINAL SUBDOMAIN-CONTAINING PROTEIN"/>
    <property type="match status" value="1"/>
</dbReference>
<dbReference type="InterPro" id="IPR012886">
    <property type="entry name" value="Formiminotransferase_N"/>
</dbReference>
<dbReference type="InterPro" id="IPR037070">
    <property type="entry name" value="Formiminotransferase_C_sf"/>
</dbReference>
<dbReference type="SMART" id="SM01222">
    <property type="entry name" value="FTCD_N"/>
    <property type="match status" value="1"/>
</dbReference>
<dbReference type="AlphaFoldDB" id="A0A6J6QZI3"/>
<dbReference type="EMBL" id="CAEZYK010000007">
    <property type="protein sequence ID" value="CAB4715023.1"/>
    <property type="molecule type" value="Genomic_DNA"/>
</dbReference>
<evidence type="ECO:0000256" key="1">
    <source>
        <dbReference type="ARBA" id="ARBA00012252"/>
    </source>
</evidence>
<dbReference type="GO" id="GO:0005542">
    <property type="term" value="F:folic acid binding"/>
    <property type="evidence" value="ECO:0007669"/>
    <property type="project" value="InterPro"/>
</dbReference>
<evidence type="ECO:0000259" key="3">
    <source>
        <dbReference type="SMART" id="SM01221"/>
    </source>
</evidence>
<evidence type="ECO:0000313" key="5">
    <source>
        <dbReference type="EMBL" id="CAB4715023.1"/>
    </source>
</evidence>
<protein>
    <recommendedName>
        <fullName evidence="1">glutamate formimidoyltransferase</fullName>
        <ecNumber evidence="1">2.1.2.5</ecNumber>
    </recommendedName>
</protein>
<dbReference type="InterPro" id="IPR013802">
    <property type="entry name" value="Formiminotransferase_C"/>
</dbReference>
<dbReference type="InterPro" id="IPR022384">
    <property type="entry name" value="FormiminoTrfase_cat_dom_sf"/>
</dbReference>
<evidence type="ECO:0000256" key="2">
    <source>
        <dbReference type="ARBA" id="ARBA00022679"/>
    </source>
</evidence>
<dbReference type="PANTHER" id="PTHR12234">
    <property type="entry name" value="FORMIMINOTRANSFERASE-CYCLODEAMINASE"/>
    <property type="match status" value="1"/>
</dbReference>
<sequence length="286" mass="30535">MASLKSVLECVVNISEGRDRSALVELAEVCGPTLLDQNIDYDHNRSVFTLAGPGPADAIAATVDLARAVASRLDLTNHHGVHPRLGALDVVPFCEIEGPMAIAVEAARAFGYWAGAELDLPVFFYDEADPEQRSLPVLRAQAFSSRAPDAGPNQPNPRLGAVAVGARRPLIAVNFFLASGDVTAAQEMAHILRERDGGLPGVRALGFNLADRGCAQVSLNLTDLERTGLEQAAGAVERAAATANCSIGEMELIGLMPESEFARLSEEFVTRHRLSNNDTIEGRKRV</sequence>
<dbReference type="GO" id="GO:0030409">
    <property type="term" value="F:glutamate formimidoyltransferase activity"/>
    <property type="evidence" value="ECO:0007669"/>
    <property type="project" value="UniProtKB-EC"/>
</dbReference>
<organism evidence="5">
    <name type="scientific">freshwater metagenome</name>
    <dbReference type="NCBI Taxonomy" id="449393"/>
    <lineage>
        <taxon>unclassified sequences</taxon>
        <taxon>metagenomes</taxon>
        <taxon>ecological metagenomes</taxon>
    </lineage>
</organism>
<keyword evidence="2" id="KW-0808">Transferase</keyword>
<dbReference type="EC" id="2.1.2.5" evidence="1"/>
<dbReference type="SUPFAM" id="SSF55116">
    <property type="entry name" value="Formiminotransferase domain of formiminotransferase-cyclodeaminase"/>
    <property type="match status" value="2"/>
</dbReference>
<dbReference type="Pfam" id="PF07837">
    <property type="entry name" value="FTCD_N"/>
    <property type="match status" value="1"/>
</dbReference>
<accession>A0A6J6QZI3</accession>
<evidence type="ECO:0000259" key="4">
    <source>
        <dbReference type="SMART" id="SM01222"/>
    </source>
</evidence>
<dbReference type="SMART" id="SM01221">
    <property type="entry name" value="FTCD"/>
    <property type="match status" value="1"/>
</dbReference>
<dbReference type="InterPro" id="IPR051623">
    <property type="entry name" value="FTCD"/>
</dbReference>
<dbReference type="Pfam" id="PF02971">
    <property type="entry name" value="FTCD"/>
    <property type="match status" value="1"/>
</dbReference>
<reference evidence="5" key="1">
    <citation type="submission" date="2020-05" db="EMBL/GenBank/DDBJ databases">
        <authorList>
            <person name="Chiriac C."/>
            <person name="Salcher M."/>
            <person name="Ghai R."/>
            <person name="Kavagutti S V."/>
        </authorList>
    </citation>
    <scope>NUCLEOTIDE SEQUENCE</scope>
</reference>
<proteinExistence type="predicted"/>